<gene>
    <name evidence="4" type="ORF">E6C55_23775</name>
</gene>
<dbReference type="Proteomes" id="UP000310636">
    <property type="component" value="Unassembled WGS sequence"/>
</dbReference>
<feature type="compositionally biased region" description="Basic and acidic residues" evidence="1">
    <location>
        <begin position="203"/>
        <end position="215"/>
    </location>
</feature>
<reference evidence="4 5" key="1">
    <citation type="submission" date="2019-04" db="EMBL/GenBank/DDBJ databases">
        <title>Cohnella sp. nov. isolated from preserved vegetables.</title>
        <authorList>
            <person name="Lin S.-Y."/>
            <person name="Hung M.-H."/>
            <person name="Young C.-C."/>
        </authorList>
    </citation>
    <scope>NUCLEOTIDE SEQUENCE [LARGE SCALE GENOMIC DNA]</scope>
    <source>
        <strain evidence="4 5">CC-MHH1044</strain>
    </source>
</reference>
<comment type="caution">
    <text evidence="4">The sequence shown here is derived from an EMBL/GenBank/DDBJ whole genome shotgun (WGS) entry which is preliminary data.</text>
</comment>
<evidence type="ECO:0000313" key="4">
    <source>
        <dbReference type="EMBL" id="THF74807.1"/>
    </source>
</evidence>
<feature type="region of interest" description="Disordered" evidence="1">
    <location>
        <begin position="198"/>
        <end position="245"/>
    </location>
</feature>
<dbReference type="AlphaFoldDB" id="A0A4S4BJH9"/>
<evidence type="ECO:0000259" key="2">
    <source>
        <dbReference type="Pfam" id="PF01370"/>
    </source>
</evidence>
<sequence>MRLMLCGGTGFIGNALAQALLERGDEVWIVTRQLPAAPVAGLLYATWEEWSQQPWQWNGIDAIVNLAGESVGKKWTEERKRQILISRTLTALRIEDIVRRMDQPPHILVNASGISIYGHSNSPLLKRQKLKALKKVRSALSEARKKLAERRRNAQHEQDELDGFPVPGIDNIDNSRDAGGAAFEPITAERVGIRGFSSAAKASRNDEREPTKQEPIEQESIEQEPIEWDSVGAEDSADPSDSFDSGADLAELLRKLRSEQSGQAETEADESDSFDFADELQEADIPWMRGQQRAEEQHLEHLQHLEFFDESSPANPEDYLGQVVVAWEEAVDRIPIERIVKLRISLVLGRDGGTFPLLRLPFRLFAGGRIGSGMQGFPWIHIDDMVNLILYSLDHPGLSGPLNAVAPDPVNNDEFGRTLAHVAGRPYWFHAPTALVEKALGEQSVLLLTGQHAYPRKALDYGFVFSYPRLEDALRDLLS</sequence>
<dbReference type="RefSeq" id="WP_136372320.1">
    <property type="nucleotide sequence ID" value="NZ_SSOB01000037.1"/>
</dbReference>
<organism evidence="4 5">
    <name type="scientific">Cohnella fermenti</name>
    <dbReference type="NCBI Taxonomy" id="2565925"/>
    <lineage>
        <taxon>Bacteria</taxon>
        <taxon>Bacillati</taxon>
        <taxon>Bacillota</taxon>
        <taxon>Bacilli</taxon>
        <taxon>Bacillales</taxon>
        <taxon>Paenibacillaceae</taxon>
        <taxon>Cohnella</taxon>
    </lineage>
</organism>
<feature type="compositionally biased region" description="Acidic residues" evidence="1">
    <location>
        <begin position="216"/>
        <end position="227"/>
    </location>
</feature>
<name>A0A4S4BJH9_9BACL</name>
<evidence type="ECO:0000256" key="1">
    <source>
        <dbReference type="SAM" id="MobiDB-lite"/>
    </source>
</evidence>
<keyword evidence="5" id="KW-1185">Reference proteome</keyword>
<feature type="compositionally biased region" description="Basic and acidic residues" evidence="1">
    <location>
        <begin position="144"/>
        <end position="158"/>
    </location>
</feature>
<dbReference type="Pfam" id="PF08338">
    <property type="entry name" value="DUF1731"/>
    <property type="match status" value="1"/>
</dbReference>
<evidence type="ECO:0000313" key="5">
    <source>
        <dbReference type="Proteomes" id="UP000310636"/>
    </source>
</evidence>
<evidence type="ECO:0000259" key="3">
    <source>
        <dbReference type="Pfam" id="PF08338"/>
    </source>
</evidence>
<dbReference type="InterPro" id="IPR001509">
    <property type="entry name" value="Epimerase_deHydtase"/>
</dbReference>
<dbReference type="Gene3D" id="3.40.50.720">
    <property type="entry name" value="NAD(P)-binding Rossmann-like Domain"/>
    <property type="match status" value="2"/>
</dbReference>
<dbReference type="OrthoDB" id="9801773at2"/>
<dbReference type="InterPro" id="IPR013549">
    <property type="entry name" value="DUF1731"/>
</dbReference>
<dbReference type="Pfam" id="PF01370">
    <property type="entry name" value="Epimerase"/>
    <property type="match status" value="1"/>
</dbReference>
<feature type="domain" description="DUF1731" evidence="3">
    <location>
        <begin position="431"/>
        <end position="477"/>
    </location>
</feature>
<dbReference type="EMBL" id="SSOB01000037">
    <property type="protein sequence ID" value="THF74807.1"/>
    <property type="molecule type" value="Genomic_DNA"/>
</dbReference>
<feature type="domain" description="NAD-dependent epimerase/dehydratase" evidence="2">
    <location>
        <begin position="5"/>
        <end position="123"/>
    </location>
</feature>
<feature type="region of interest" description="Disordered" evidence="1">
    <location>
        <begin position="144"/>
        <end position="178"/>
    </location>
</feature>
<dbReference type="InterPro" id="IPR036291">
    <property type="entry name" value="NAD(P)-bd_dom_sf"/>
</dbReference>
<protein>
    <submittedName>
        <fullName evidence="4">DUF1731 domain-containing protein</fullName>
    </submittedName>
</protein>
<dbReference type="PANTHER" id="PTHR11092:SF0">
    <property type="entry name" value="EPIMERASE FAMILY PROTEIN SDR39U1"/>
    <property type="match status" value="1"/>
</dbReference>
<dbReference type="PANTHER" id="PTHR11092">
    <property type="entry name" value="SUGAR NUCLEOTIDE EPIMERASE RELATED"/>
    <property type="match status" value="1"/>
</dbReference>
<accession>A0A4S4BJH9</accession>
<proteinExistence type="predicted"/>
<dbReference type="SUPFAM" id="SSF51735">
    <property type="entry name" value="NAD(P)-binding Rossmann-fold domains"/>
    <property type="match status" value="1"/>
</dbReference>